<dbReference type="EMBL" id="BMAW01015580">
    <property type="protein sequence ID" value="GFT44602.1"/>
    <property type="molecule type" value="Genomic_DNA"/>
</dbReference>
<reference evidence="2" key="1">
    <citation type="submission" date="2020-08" db="EMBL/GenBank/DDBJ databases">
        <title>Multicomponent nature underlies the extraordinary mechanical properties of spider dragline silk.</title>
        <authorList>
            <person name="Kono N."/>
            <person name="Nakamura H."/>
            <person name="Mori M."/>
            <person name="Yoshida Y."/>
            <person name="Ohtoshi R."/>
            <person name="Malay A.D."/>
            <person name="Moran D.A.P."/>
            <person name="Tomita M."/>
            <person name="Numata K."/>
            <person name="Arakawa K."/>
        </authorList>
    </citation>
    <scope>NUCLEOTIDE SEQUENCE</scope>
</reference>
<proteinExistence type="predicted"/>
<dbReference type="Proteomes" id="UP000887013">
    <property type="component" value="Unassembled WGS sequence"/>
</dbReference>
<evidence type="ECO:0000313" key="1">
    <source>
        <dbReference type="EMBL" id="GFT44602.1"/>
    </source>
</evidence>
<evidence type="ECO:0000313" key="2">
    <source>
        <dbReference type="EMBL" id="GFT95528.1"/>
    </source>
</evidence>
<sequence>MYSIQEQLRGNHKSDTALPDNYFTNDMCSSSTRSNISEKSHGIWDRGLLNVFPIRIAGTSDSILNDCFDKEAMQNEVAPGIFIPETYSLGEIESHEADETKYLKNGGKGFRGI</sequence>
<name>A0A8X6PXZ9_NEPPI</name>
<keyword evidence="3" id="KW-1185">Reference proteome</keyword>
<protein>
    <submittedName>
        <fullName evidence="2">Uncharacterized protein</fullName>
    </submittedName>
</protein>
<gene>
    <name evidence="1" type="ORF">NPIL_465291</name>
    <name evidence="2" type="ORF">NPIL_65281</name>
</gene>
<comment type="caution">
    <text evidence="2">The sequence shown here is derived from an EMBL/GenBank/DDBJ whole genome shotgun (WGS) entry which is preliminary data.</text>
</comment>
<organism evidence="2 3">
    <name type="scientific">Nephila pilipes</name>
    <name type="common">Giant wood spider</name>
    <name type="synonym">Nephila maculata</name>
    <dbReference type="NCBI Taxonomy" id="299642"/>
    <lineage>
        <taxon>Eukaryota</taxon>
        <taxon>Metazoa</taxon>
        <taxon>Ecdysozoa</taxon>
        <taxon>Arthropoda</taxon>
        <taxon>Chelicerata</taxon>
        <taxon>Arachnida</taxon>
        <taxon>Araneae</taxon>
        <taxon>Araneomorphae</taxon>
        <taxon>Entelegynae</taxon>
        <taxon>Araneoidea</taxon>
        <taxon>Nephilidae</taxon>
        <taxon>Nephila</taxon>
    </lineage>
</organism>
<dbReference type="EMBL" id="BMAW01026095">
    <property type="protein sequence ID" value="GFT95528.1"/>
    <property type="molecule type" value="Genomic_DNA"/>
</dbReference>
<dbReference type="AlphaFoldDB" id="A0A8X6PXZ9"/>
<evidence type="ECO:0000313" key="3">
    <source>
        <dbReference type="Proteomes" id="UP000887013"/>
    </source>
</evidence>
<accession>A0A8X6PXZ9</accession>